<gene>
    <name evidence="3" type="ORF">PECM_006862</name>
</gene>
<evidence type="ECO:0000313" key="3">
    <source>
        <dbReference type="EMBL" id="KAF7715451.1"/>
    </source>
</evidence>
<proteinExistence type="predicted"/>
<dbReference type="Proteomes" id="UP000631181">
    <property type="component" value="Unassembled WGS sequence"/>
</dbReference>
<dbReference type="InterPro" id="IPR045702">
    <property type="entry name" value="DUF6060"/>
</dbReference>
<keyword evidence="4" id="KW-1185">Reference proteome</keyword>
<name>A0A8J8WH43_9EURO</name>
<evidence type="ECO:0000256" key="2">
    <source>
        <dbReference type="SAM" id="SignalP"/>
    </source>
</evidence>
<organism evidence="3 4">
    <name type="scientific">Penicillium ucsense</name>
    <dbReference type="NCBI Taxonomy" id="2839758"/>
    <lineage>
        <taxon>Eukaryota</taxon>
        <taxon>Fungi</taxon>
        <taxon>Dikarya</taxon>
        <taxon>Ascomycota</taxon>
        <taxon>Pezizomycotina</taxon>
        <taxon>Eurotiomycetes</taxon>
        <taxon>Eurotiomycetidae</taxon>
        <taxon>Eurotiales</taxon>
        <taxon>Aspergillaceae</taxon>
        <taxon>Penicillium</taxon>
    </lineage>
</organism>
<feature type="signal peptide" evidence="2">
    <location>
        <begin position="1"/>
        <end position="25"/>
    </location>
</feature>
<dbReference type="EMBL" id="WIWV01000059">
    <property type="protein sequence ID" value="KAF7715451.1"/>
    <property type="molecule type" value="Genomic_DNA"/>
</dbReference>
<dbReference type="Pfam" id="PF19535">
    <property type="entry name" value="DUF6060"/>
    <property type="match status" value="1"/>
</dbReference>
<keyword evidence="2" id="KW-0732">Signal</keyword>
<comment type="caution">
    <text evidence="3">The sequence shown here is derived from an EMBL/GenBank/DDBJ whole genome shotgun (WGS) entry which is preliminary data.</text>
</comment>
<sequence>MRSTQFFHCWMILANIIFPSQVALAKDTEDNCSVFDWDHKSATSNSQSPRPVSAAKYCPARSDENSQGQNCTLTGNGTMNFLFSDDINDPEYHPWLADLIERTLSATNVTMPAPHFNSSVNATIDQTKSLQPGQAGFIAFEVAMFCYEGALQKCTGNIKDGTRARICAPLWSKRGDHIVVTGNYSVVTIDKNQVDNYPDPYASTSGGILSSKIRGDVLAVGLAVSLLAVLAV</sequence>
<evidence type="ECO:0000313" key="4">
    <source>
        <dbReference type="Proteomes" id="UP000631181"/>
    </source>
</evidence>
<evidence type="ECO:0000256" key="1">
    <source>
        <dbReference type="SAM" id="MobiDB-lite"/>
    </source>
</evidence>
<reference evidence="3" key="1">
    <citation type="journal article" date="2020" name="Front. Microbiol.">
        <title>Gene regulatory networks of Penicillium echinulatum 2HH and Penicillium oxalicum 114-2 inferred by a computational biology approach.</title>
        <authorList>
            <person name="Lenz A.R."/>
            <person name="Galan-Vasquez E."/>
            <person name="Balbinot E."/>
            <person name="De Abreu F.P."/>
            <person name="De Oliveira N.S."/>
            <person name="Da Rosa L.O."/>
            <person name="De Avila E Silva S."/>
            <person name="Camassola M."/>
            <person name="Dillon A.J.P."/>
            <person name="Perez-Rueda E."/>
        </authorList>
    </citation>
    <scope>NUCLEOTIDE SEQUENCE</scope>
    <source>
        <strain evidence="3">S1M29</strain>
    </source>
</reference>
<protein>
    <submittedName>
        <fullName evidence="3">Uncharacterized protein</fullName>
    </submittedName>
</protein>
<dbReference type="AlphaFoldDB" id="A0A8J8WH43"/>
<feature type="region of interest" description="Disordered" evidence="1">
    <location>
        <begin position="41"/>
        <end position="70"/>
    </location>
</feature>
<accession>A0A8J8WH43</accession>
<feature type="chain" id="PRO_5035145703" evidence="2">
    <location>
        <begin position="26"/>
        <end position="232"/>
    </location>
</feature>
<dbReference type="OrthoDB" id="3507521at2759"/>